<dbReference type="RefSeq" id="WP_169660424.1">
    <property type="nucleotide sequence ID" value="NZ_JABANE010000144.1"/>
</dbReference>
<comment type="caution">
    <text evidence="1">The sequence shown here is derived from an EMBL/GenBank/DDBJ whole genome shotgun (WGS) entry which is preliminary data.</text>
</comment>
<accession>A0A7X9S0T7</accession>
<evidence type="ECO:0000313" key="1">
    <source>
        <dbReference type="EMBL" id="NME72231.1"/>
    </source>
</evidence>
<dbReference type="AlphaFoldDB" id="A0A7X9S0T7"/>
<organism evidence="1 2">
    <name type="scientific">Flammeovirga aprica JL-4</name>
    <dbReference type="NCBI Taxonomy" id="694437"/>
    <lineage>
        <taxon>Bacteria</taxon>
        <taxon>Pseudomonadati</taxon>
        <taxon>Bacteroidota</taxon>
        <taxon>Cytophagia</taxon>
        <taxon>Cytophagales</taxon>
        <taxon>Flammeovirgaceae</taxon>
        <taxon>Flammeovirga</taxon>
    </lineage>
</organism>
<reference evidence="1 2" key="1">
    <citation type="submission" date="2020-04" db="EMBL/GenBank/DDBJ databases">
        <title>Flammeovirga sp. SR4, a novel species isolated from seawater.</title>
        <authorList>
            <person name="Wang X."/>
        </authorList>
    </citation>
    <scope>NUCLEOTIDE SEQUENCE [LARGE SCALE GENOMIC DNA]</scope>
    <source>
        <strain evidence="1 2">ATCC 23126</strain>
    </source>
</reference>
<name>A0A7X9S0T7_9BACT</name>
<protein>
    <submittedName>
        <fullName evidence="1">ArsR family transcriptional regulator</fullName>
    </submittedName>
</protein>
<evidence type="ECO:0000313" key="2">
    <source>
        <dbReference type="Proteomes" id="UP000576082"/>
    </source>
</evidence>
<gene>
    <name evidence="1" type="ORF">HHU12_30000</name>
</gene>
<dbReference type="EMBL" id="JABANE010000144">
    <property type="protein sequence ID" value="NME72231.1"/>
    <property type="molecule type" value="Genomic_DNA"/>
</dbReference>
<proteinExistence type="predicted"/>
<dbReference type="Proteomes" id="UP000576082">
    <property type="component" value="Unassembled WGS sequence"/>
</dbReference>
<keyword evidence="2" id="KW-1185">Reference proteome</keyword>
<sequence>MLEALITSKTRLKLLLKFFLNPNNTAYLRGLAIELSESTNSIRVELNRLEKANMLDSSFRGNKKFFRVNTSHPLFNDLNSLVQKYVGLDIIIENVLKKLGSIEEVYLIGEIAKGTNSSTIELLIKGNFDHIYLNKLINKVESTLARKVKYAELTETSSNKIPPNALKIFEHKCK</sequence>